<dbReference type="OrthoDB" id="3365399at2759"/>
<dbReference type="Gene3D" id="3.10.20.90">
    <property type="entry name" value="Phosphatidylinositol 3-kinase Catalytic Subunit, Chain A, domain 1"/>
    <property type="match status" value="1"/>
</dbReference>
<feature type="compositionally biased region" description="Polar residues" evidence="1">
    <location>
        <begin position="397"/>
        <end position="408"/>
    </location>
</feature>
<protein>
    <recommendedName>
        <fullName evidence="2">Ubiquitin-like domain-containing protein</fullName>
    </recommendedName>
</protein>
<keyword evidence="4" id="KW-1185">Reference proteome</keyword>
<dbReference type="Pfam" id="PF11976">
    <property type="entry name" value="Rad60-SLD"/>
    <property type="match status" value="1"/>
</dbReference>
<feature type="region of interest" description="Disordered" evidence="1">
    <location>
        <begin position="215"/>
        <end position="246"/>
    </location>
</feature>
<dbReference type="Proteomes" id="UP000222788">
    <property type="component" value="Unassembled WGS sequence"/>
</dbReference>
<feature type="compositionally biased region" description="Low complexity" evidence="1">
    <location>
        <begin position="98"/>
        <end position="137"/>
    </location>
</feature>
<dbReference type="AlphaFoldDB" id="A0A2C5X478"/>
<dbReference type="SUPFAM" id="SSF54236">
    <property type="entry name" value="Ubiquitin-like"/>
    <property type="match status" value="1"/>
</dbReference>
<evidence type="ECO:0000313" key="4">
    <source>
        <dbReference type="Proteomes" id="UP000222788"/>
    </source>
</evidence>
<feature type="region of interest" description="Disordered" evidence="1">
    <location>
        <begin position="367"/>
        <end position="416"/>
    </location>
</feature>
<reference evidence="3 4" key="2">
    <citation type="journal article" date="2013" name="IMA Fungus">
        <title>IMA Genome-F 1: Ceratocystis fimbriata: Draft nuclear genome sequence for the plant pathogen, Ceratocystis fimbriata.</title>
        <authorList>
            <person name="Wilken P.M."/>
            <person name="Steenkamp E.T."/>
            <person name="Wingfield M.J."/>
            <person name="de Beer Z.W."/>
            <person name="Wingfield B.D."/>
        </authorList>
    </citation>
    <scope>NUCLEOTIDE SEQUENCE [LARGE SCALE GENOMIC DNA]</scope>
    <source>
        <strain evidence="3 4">CBS 114723</strain>
    </source>
</reference>
<reference evidence="3 4" key="1">
    <citation type="journal article" date="2013" name="Fungal Biol.">
        <title>Analysis of microsatellite markers in the genome of the plant pathogen Ceratocystis fimbriata.</title>
        <authorList>
            <person name="Simpson M.C."/>
            <person name="Wilken P.M."/>
            <person name="Coetzee M.P."/>
            <person name="Wingfield M.J."/>
            <person name="Wingfield B.D."/>
        </authorList>
    </citation>
    <scope>NUCLEOTIDE SEQUENCE [LARGE SCALE GENOMIC DNA]</scope>
    <source>
        <strain evidence="3 4">CBS 114723</strain>
    </source>
</reference>
<organism evidence="3 4">
    <name type="scientific">Ceratocystis fimbriata CBS 114723</name>
    <dbReference type="NCBI Taxonomy" id="1035309"/>
    <lineage>
        <taxon>Eukaryota</taxon>
        <taxon>Fungi</taxon>
        <taxon>Dikarya</taxon>
        <taxon>Ascomycota</taxon>
        <taxon>Pezizomycotina</taxon>
        <taxon>Sordariomycetes</taxon>
        <taxon>Hypocreomycetidae</taxon>
        <taxon>Microascales</taxon>
        <taxon>Ceratocystidaceae</taxon>
        <taxon>Ceratocystis</taxon>
    </lineage>
</organism>
<dbReference type="PROSITE" id="PS50053">
    <property type="entry name" value="UBIQUITIN_2"/>
    <property type="match status" value="1"/>
</dbReference>
<dbReference type="STRING" id="1035309.A0A2C5X478"/>
<sequence length="493" mass="54211">MESGASSTSKKLPFKRRTTRKVEASGGEEDSLNLFKRSTQMIPKFVAEADERVKRAEMLKEKHKRERDAMEKRAREDDCSDEDGALEEMPKKRQTTESKSPSSSFRSPGSSHAISSPSRLDSQNSSLNNSQNPSQSQKEIAPPPLSLPNISEVVELDSDSDSNPNPDNADDDGSPLAVIDDVEDDVQPVPVDQVSDPELQKYIEEARKARLRREQLEQQQQERAQNPGNSTSDLPTTTPSRPIRGQSITTVIISHIPGTSEFPGFHIPVEKPLEELKQSWIEQQALRGTPVPDEHDVVLTWRGNEIYSTTTLQSLNIGIGTGSGGTLRVHLRGDSKNNSGFSADGRKAIFEAWTHTLLQQDRERKARMALHDSDDDGDAGADDREGLSAYSSGAAGNYTSAATATSQPVDEEDTSQTKIRLTLQAKDGQTAKLSATPETQISMLVQAFMRKNDVPAGMRVEIRFDGLALDNDSTLEDAEVEDRDTMEVHFVAG</sequence>
<name>A0A2C5X478_9PEZI</name>
<feature type="compositionally biased region" description="Polar residues" evidence="1">
    <location>
        <begin position="1"/>
        <end position="10"/>
    </location>
</feature>
<feature type="region of interest" description="Disordered" evidence="1">
    <location>
        <begin position="57"/>
        <end position="178"/>
    </location>
</feature>
<dbReference type="EMBL" id="APWK03000050">
    <property type="protein sequence ID" value="PHH53077.1"/>
    <property type="molecule type" value="Genomic_DNA"/>
</dbReference>
<dbReference type="InterPro" id="IPR022617">
    <property type="entry name" value="Rad60/SUMO-like_dom"/>
</dbReference>
<feature type="region of interest" description="Disordered" evidence="1">
    <location>
        <begin position="1"/>
        <end position="39"/>
    </location>
</feature>
<feature type="domain" description="Ubiquitin-like" evidence="2">
    <location>
        <begin position="419"/>
        <end position="488"/>
    </location>
</feature>
<evidence type="ECO:0000256" key="1">
    <source>
        <dbReference type="SAM" id="MobiDB-lite"/>
    </source>
</evidence>
<proteinExistence type="predicted"/>
<evidence type="ECO:0000259" key="2">
    <source>
        <dbReference type="PROSITE" id="PS50053"/>
    </source>
</evidence>
<feature type="compositionally biased region" description="Polar residues" evidence="1">
    <location>
        <begin position="226"/>
        <end position="246"/>
    </location>
</feature>
<comment type="caution">
    <text evidence="3">The sequence shown here is derived from an EMBL/GenBank/DDBJ whole genome shotgun (WGS) entry which is preliminary data.</text>
</comment>
<gene>
    <name evidence="3" type="ORF">CFIMG_004848RA</name>
</gene>
<feature type="compositionally biased region" description="Basic and acidic residues" evidence="1">
    <location>
        <begin position="57"/>
        <end position="77"/>
    </location>
</feature>
<dbReference type="InterPro" id="IPR000626">
    <property type="entry name" value="Ubiquitin-like_dom"/>
</dbReference>
<dbReference type="InterPro" id="IPR029071">
    <property type="entry name" value="Ubiquitin-like_domsf"/>
</dbReference>
<evidence type="ECO:0000313" key="3">
    <source>
        <dbReference type="EMBL" id="PHH53077.1"/>
    </source>
</evidence>
<accession>A0A2C5X478</accession>